<accession>A0A0P1FHA0</accession>
<dbReference type="Proteomes" id="UP000051298">
    <property type="component" value="Unassembled WGS sequence"/>
</dbReference>
<dbReference type="STRING" id="266809.PM03_06360"/>
<dbReference type="eggNOG" id="COG1040">
    <property type="taxonomic scope" value="Bacteria"/>
</dbReference>
<dbReference type="EMBL" id="CYRX01000025">
    <property type="protein sequence ID" value="CUH60159.1"/>
    <property type="molecule type" value="Genomic_DNA"/>
</dbReference>
<evidence type="ECO:0000313" key="4">
    <source>
        <dbReference type="EMBL" id="CUH60159.1"/>
    </source>
</evidence>
<comment type="similarity">
    <text evidence="1">Belongs to the ComF/GntX family.</text>
</comment>
<proteinExistence type="inferred from homology"/>
<dbReference type="Pfam" id="PF00156">
    <property type="entry name" value="Pribosyltran"/>
    <property type="match status" value="1"/>
</dbReference>
<dbReference type="SUPFAM" id="SSF53271">
    <property type="entry name" value="PRTase-like"/>
    <property type="match status" value="1"/>
</dbReference>
<evidence type="ECO:0000313" key="5">
    <source>
        <dbReference type="Proteomes" id="UP000051298"/>
    </source>
</evidence>
<evidence type="ECO:0000259" key="3">
    <source>
        <dbReference type="Pfam" id="PF18912"/>
    </source>
</evidence>
<dbReference type="InterPro" id="IPR044005">
    <property type="entry name" value="DZR_2"/>
</dbReference>
<evidence type="ECO:0000259" key="2">
    <source>
        <dbReference type="Pfam" id="PF00156"/>
    </source>
</evidence>
<evidence type="ECO:0000256" key="1">
    <source>
        <dbReference type="ARBA" id="ARBA00008007"/>
    </source>
</evidence>
<dbReference type="InterPro" id="IPR029057">
    <property type="entry name" value="PRTase-like"/>
</dbReference>
<name>A0A0P1FHA0_9RHOB</name>
<sequence length="238" mass="25407">MGLQTVIRALFPPQCLLCEAWVAEAGGLCPECWRETEFLTGVLCDSCAAPLPGLEADIAVQCDTCLSTPPPWRHARAVMRYSGRGRHLVLALKHSDRTDIAPGAASMMHRAAHDIITTESVFVPVPLHWTRLAKRRYNQAALLAQALAKQTGAQAAVGALHRSKRTRSLGGLNADARARELDATIVVAQPQAVLGRHVVIVDDVLTSGATLRACARTILQAGAAHVDIVVLARAAPQA</sequence>
<dbReference type="Pfam" id="PF18912">
    <property type="entry name" value="DZR_2"/>
    <property type="match status" value="1"/>
</dbReference>
<organism evidence="4 5">
    <name type="scientific">Thalassobacter stenotrophicus</name>
    <dbReference type="NCBI Taxonomy" id="266809"/>
    <lineage>
        <taxon>Bacteria</taxon>
        <taxon>Pseudomonadati</taxon>
        <taxon>Pseudomonadota</taxon>
        <taxon>Alphaproteobacteria</taxon>
        <taxon>Rhodobacterales</taxon>
        <taxon>Roseobacteraceae</taxon>
        <taxon>Thalassobacter</taxon>
    </lineage>
</organism>
<dbReference type="InterPro" id="IPR051910">
    <property type="entry name" value="ComF/GntX_DNA_util-trans"/>
</dbReference>
<dbReference type="PANTHER" id="PTHR47505">
    <property type="entry name" value="DNA UTILIZATION PROTEIN YHGH"/>
    <property type="match status" value="1"/>
</dbReference>
<dbReference type="Gene3D" id="3.40.50.2020">
    <property type="match status" value="1"/>
</dbReference>
<dbReference type="RefSeq" id="WP_058123203.1">
    <property type="nucleotide sequence ID" value="NZ_CYRX01000025.1"/>
</dbReference>
<protein>
    <submittedName>
        <fullName evidence="4">DNA utilization protein GntX</fullName>
    </submittedName>
</protein>
<feature type="domain" description="Double zinc ribbon" evidence="3">
    <location>
        <begin position="7"/>
        <end position="66"/>
    </location>
</feature>
<dbReference type="InterPro" id="IPR000836">
    <property type="entry name" value="PRTase_dom"/>
</dbReference>
<dbReference type="AlphaFoldDB" id="A0A0P1FHA0"/>
<reference evidence="4 5" key="1">
    <citation type="submission" date="2015-09" db="EMBL/GenBank/DDBJ databases">
        <authorList>
            <consortium name="Swine Surveillance"/>
        </authorList>
    </citation>
    <scope>NUCLEOTIDE SEQUENCE [LARGE SCALE GENOMIC DNA]</scope>
    <source>
        <strain evidence="4 5">CECT 5294</strain>
    </source>
</reference>
<feature type="domain" description="Phosphoribosyltransferase" evidence="2">
    <location>
        <begin position="188"/>
        <end position="233"/>
    </location>
</feature>
<gene>
    <name evidence="4" type="ORF">THS5294_01448</name>
</gene>
<dbReference type="PANTHER" id="PTHR47505:SF1">
    <property type="entry name" value="DNA UTILIZATION PROTEIN YHGH"/>
    <property type="match status" value="1"/>
</dbReference>
<dbReference type="CDD" id="cd06223">
    <property type="entry name" value="PRTases_typeI"/>
    <property type="match status" value="1"/>
</dbReference>